<dbReference type="EMBL" id="AC005624">
    <property type="status" value="NOT_ANNOTATED_CDS"/>
    <property type="molecule type" value="Genomic_DNA"/>
</dbReference>
<reference evidence="1 2" key="3">
    <citation type="journal article" date="2004" name="Nature">
        <title>Finishing the euchromatic sequence of the human genome.</title>
        <authorList>
            <consortium name="International Human Genome Sequencing Consortium"/>
        </authorList>
    </citation>
    <scope>NUCLEOTIDE SEQUENCE [LARGE SCALE GENOMIC DNA]</scope>
</reference>
<dbReference type="Gene3D" id="3.30.1330.30">
    <property type="match status" value="1"/>
</dbReference>
<reference evidence="1" key="4">
    <citation type="submission" date="2025-08" db="UniProtKB">
        <authorList>
            <consortium name="Ensembl"/>
        </authorList>
    </citation>
    <scope>IDENTIFICATION</scope>
</reference>
<organism evidence="1 2">
    <name type="scientific">Homo sapiens</name>
    <name type="common">Human</name>
    <dbReference type="NCBI Taxonomy" id="9606"/>
    <lineage>
        <taxon>Eukaryota</taxon>
        <taxon>Metazoa</taxon>
        <taxon>Chordata</taxon>
        <taxon>Craniata</taxon>
        <taxon>Vertebrata</taxon>
        <taxon>Euteleostomi</taxon>
        <taxon>Mammalia</taxon>
        <taxon>Eutheria</taxon>
        <taxon>Euarchontoglires</taxon>
        <taxon>Primates</taxon>
        <taxon>Haplorrhini</taxon>
        <taxon>Catarrhini</taxon>
        <taxon>Hominidae</taxon>
        <taxon>Homo</taxon>
    </lineage>
</organism>
<sequence length="95" mass="10268">MTLEELVACDNAAQKMQTVTAAVEELLVAAQRQDRLTVGVYESAKLMNVTLTRTPGRATAWWRWPATAKKAGATTSGSPTSLFRNAEALPSSRIC</sequence>
<reference evidence="1 2" key="2">
    <citation type="journal article" date="2004" name="Nature">
        <title>The DNA sequence and biology of human chromosome 19.</title>
        <authorList>
            <person name="Grimwood J."/>
            <person name="Gordon L.A."/>
            <person name="Olsen A."/>
            <person name="Terry A."/>
            <person name="Schmutz J."/>
            <person name="Lamerdin J."/>
            <person name="Hellsten U."/>
            <person name="Goodstein D."/>
            <person name="Couronne O."/>
            <person name="Tran-Gyamfi M."/>
            <person name="Aerts A."/>
            <person name="Altherr M."/>
            <person name="Ashworth L."/>
            <person name="Bajorek E."/>
            <person name="Black S."/>
            <person name="Branscomb E."/>
            <person name="Caenepeel S."/>
            <person name="Carrano A."/>
            <person name="Caoile C."/>
            <person name="Chan Y.M."/>
            <person name="Christensen M."/>
            <person name="Cleland C.A."/>
            <person name="Copeland A."/>
            <person name="Dalin E."/>
            <person name="Dehal P."/>
            <person name="Denys M."/>
            <person name="Detter J.C."/>
            <person name="Escobar J."/>
            <person name="Flowers D."/>
            <person name="Fotopulos D."/>
            <person name="Garcia C."/>
            <person name="Georgescu A.M."/>
            <person name="Glavina T."/>
            <person name="Gomez M."/>
            <person name="Gonzales E."/>
            <person name="Groza M."/>
            <person name="Hammon N."/>
            <person name="Hawkins T."/>
            <person name="Haydu L."/>
            <person name="Ho I."/>
            <person name="Huang W."/>
            <person name="Israni S."/>
            <person name="Jett J."/>
            <person name="Kadner K."/>
            <person name="Kimball H."/>
            <person name="Kobayashi A."/>
            <person name="Larionov V."/>
            <person name="Leem S.H."/>
            <person name="Lopez F."/>
            <person name="Lou Y."/>
            <person name="Lowry S."/>
            <person name="Malfatti S."/>
            <person name="Martinez D."/>
            <person name="McCready P."/>
            <person name="Medina C."/>
            <person name="Morgan J."/>
            <person name="Nelson K."/>
            <person name="Nolan M."/>
            <person name="Ovcharenko I."/>
            <person name="Pitluck S."/>
            <person name="Pollard M."/>
            <person name="Popkie A.P."/>
            <person name="Predki P."/>
            <person name="Quan G."/>
            <person name="Ramirez L."/>
            <person name="Rash S."/>
            <person name="Retterer J."/>
            <person name="Rodriguez A."/>
            <person name="Rogers S."/>
            <person name="Salamov A."/>
            <person name="Salazar A."/>
            <person name="She X."/>
            <person name="Smith D."/>
            <person name="Slezak T."/>
            <person name="Solovyev V."/>
            <person name="Thayer N."/>
            <person name="Tice H."/>
            <person name="Tsai M."/>
            <person name="Ustaszewska A."/>
            <person name="Vo N."/>
            <person name="Wagner M."/>
            <person name="Wheeler J."/>
            <person name="Wu K."/>
            <person name="Xie G."/>
            <person name="Yang J."/>
            <person name="Dubchak I."/>
            <person name="Furey T.S."/>
            <person name="DeJong P."/>
            <person name="Dickson M."/>
            <person name="Gordon D."/>
            <person name="Eichler E.E."/>
            <person name="Pennacchio L.A."/>
            <person name="Richardson P."/>
            <person name="Stubbs L."/>
            <person name="Rokhsar D.S."/>
            <person name="Myers R.M."/>
            <person name="Rubin E.M."/>
            <person name="Lucas S.M."/>
        </authorList>
    </citation>
    <scope>NUCLEOTIDE SEQUENCE [LARGE SCALE GENOMIC DNA]</scope>
</reference>
<keyword evidence="3 4" id="KW-1267">Proteomics identification</keyword>
<proteinExistence type="evidence at protein level"/>
<dbReference type="InterPro" id="IPR029064">
    <property type="entry name" value="Ribosomal_eL30-like_sf"/>
</dbReference>
<evidence type="ECO:0000313" key="2">
    <source>
        <dbReference type="Proteomes" id="UP000005640"/>
    </source>
</evidence>
<keyword evidence="2" id="KW-1185">Reference proteome</keyword>
<dbReference type="Ensembl" id="ENST00000718317.1">
    <property type="protein sequence ID" value="ENSP00000520751.1"/>
    <property type="gene ID" value="ENSG00000099860.11"/>
</dbReference>
<reference evidence="1" key="5">
    <citation type="submission" date="2025-09" db="UniProtKB">
        <authorList>
            <consortium name="Ensembl"/>
        </authorList>
    </citation>
    <scope>IDENTIFICATION</scope>
</reference>
<dbReference type="InterPro" id="IPR024824">
    <property type="entry name" value="GADD45"/>
</dbReference>
<dbReference type="PANTHER" id="PTHR10411:SF5">
    <property type="entry name" value="GROWTH ARREST AND DNA DAMAGE-INDUCIBLE PROTEIN GADD45 BETA"/>
    <property type="match status" value="1"/>
</dbReference>
<evidence type="ECO:0007829" key="3">
    <source>
        <dbReference type="PeptideAtlas" id="A0ABB0MVC3"/>
    </source>
</evidence>
<protein>
    <submittedName>
        <fullName evidence="1">Growth arrest and DNA damage inducible beta</fullName>
    </submittedName>
</protein>
<evidence type="ECO:0007829" key="4">
    <source>
        <dbReference type="ProteomicsDB" id="A0ABB0MVC3"/>
    </source>
</evidence>
<dbReference type="GeneTree" id="ENSGT00950000182964"/>
<reference evidence="1 2" key="1">
    <citation type="journal article" date="2001" name="Nature">
        <title>Initial sequencing and analysis of the human genome.</title>
        <authorList>
            <consortium name="International Human Genome Sequencing Consortium"/>
            <person name="Lander E.S."/>
            <person name="Linton L.M."/>
            <person name="Birren B."/>
            <person name="Nusbaum C."/>
            <person name="Zody M.C."/>
            <person name="Baldwin J."/>
            <person name="Devon K."/>
            <person name="Dewar K."/>
            <person name="Doyle M."/>
            <person name="FitzHugh W."/>
            <person name="Funke R."/>
            <person name="Gage D."/>
            <person name="Harris K."/>
            <person name="Heaford A."/>
            <person name="Howland J."/>
            <person name="Kann L."/>
            <person name="Lehoczky J."/>
            <person name="LeVine R."/>
            <person name="McEwan P."/>
            <person name="McKernan K."/>
            <person name="Meldrim J."/>
            <person name="Mesirov J.P."/>
            <person name="Miranda C."/>
            <person name="Morris W."/>
            <person name="Naylor J."/>
            <person name="Raymond C."/>
            <person name="Rosetti M."/>
            <person name="Santos R."/>
            <person name="Sheridan A."/>
            <person name="Sougnez C."/>
            <person name="Stange-Thomann N."/>
            <person name="Stojanovic N."/>
            <person name="Subramanian A."/>
            <person name="Wyman D."/>
            <person name="Rogers J."/>
            <person name="Sulston J."/>
            <person name="Ainscough R."/>
            <person name="Beck S."/>
            <person name="Bentley D."/>
            <person name="Burton J."/>
            <person name="Clee C."/>
            <person name="Carter N."/>
            <person name="Coulson A."/>
            <person name="Deadman R."/>
            <person name="Deloukas P."/>
            <person name="Dunham A."/>
            <person name="Dunham I."/>
            <person name="Durbin R."/>
            <person name="French L."/>
            <person name="Grafham D."/>
            <person name="Gregory S."/>
            <person name="Hubbard T."/>
            <person name="Humphray S."/>
            <person name="Hunt A."/>
            <person name="Jones M."/>
            <person name="Lloyd C."/>
            <person name="McMurray A."/>
            <person name="Matthews L."/>
            <person name="Mercer S."/>
            <person name="Milne S."/>
            <person name="Mullikin J.C."/>
            <person name="Mungall A."/>
            <person name="Plumb R."/>
            <person name="Ross M."/>
            <person name="Shownkeen R."/>
            <person name="Sims S."/>
            <person name="Waterston R.H."/>
            <person name="Wilson R.K."/>
            <person name="Hillier L.W."/>
            <person name="McPherson J.D."/>
            <person name="Marra M.A."/>
            <person name="Mardis E.R."/>
            <person name="Fulton L.A."/>
            <person name="Chinwalla A.T."/>
            <person name="Pepin K.H."/>
            <person name="Gish W.R."/>
            <person name="Chissoe S.L."/>
            <person name="Wendl M.C."/>
            <person name="Delehaunty K.D."/>
            <person name="Miner T.L."/>
            <person name="Delehaunty A."/>
            <person name="Kramer J.B."/>
            <person name="Cook L.L."/>
            <person name="Fulton R.S."/>
            <person name="Johnson D.L."/>
            <person name="Minx P.J."/>
            <person name="Clifton S.W."/>
            <person name="Hawkins T."/>
            <person name="Branscomb E."/>
            <person name="Predki P."/>
            <person name="Richardson P."/>
            <person name="Wenning S."/>
            <person name="Slezak T."/>
            <person name="Doggett N."/>
            <person name="Cheng J.F."/>
            <person name="Olsen A."/>
            <person name="Lucas S."/>
            <person name="Elkin C."/>
            <person name="Uberbacher E."/>
            <person name="Frazier M."/>
            <person name="Gibbs R.A."/>
            <person name="Muzny D.M."/>
            <person name="Scherer S.E."/>
            <person name="Bouck J.B."/>
            <person name="Sodergren E.J."/>
            <person name="Worley K.C."/>
            <person name="Rives C.M."/>
            <person name="Gorrell J.H."/>
            <person name="Metzker M.L."/>
            <person name="Naylor S.L."/>
            <person name="Kucherlapati R.S."/>
            <person name="Nelson D.L."/>
            <person name="Weinstock G.M."/>
            <person name="Sakaki Y."/>
            <person name="Fujiyama A."/>
            <person name="Hattori M."/>
            <person name="Yada T."/>
            <person name="Toyoda A."/>
            <person name="Itoh T."/>
            <person name="Kawagoe C."/>
            <person name="Watanabe H."/>
            <person name="Totoki Y."/>
            <person name="Taylor T."/>
            <person name="Weissenbach J."/>
            <person name="Heilig R."/>
            <person name="Saurin W."/>
            <person name="Artiguenave F."/>
            <person name="Brottier P."/>
            <person name="Bruls T."/>
            <person name="Pelletier E."/>
            <person name="Robert C."/>
            <person name="Wincker P."/>
            <person name="Smith D.R."/>
            <person name="Doucette-Stamm L."/>
            <person name="Rubenfield M."/>
            <person name="Weinstock K."/>
            <person name="Lee H.M."/>
            <person name="Dubois J."/>
            <person name="Rosenthal A."/>
            <person name="Platzer M."/>
            <person name="Nyakatura G."/>
            <person name="Taudien S."/>
            <person name="Rump A."/>
            <person name="Yang H."/>
            <person name="Yu J."/>
            <person name="Wang J."/>
            <person name="Huang G."/>
            <person name="Gu J."/>
            <person name="Hood L."/>
            <person name="Rowen L."/>
            <person name="Madan A."/>
            <person name="Qin S."/>
            <person name="Davis R.W."/>
            <person name="Federspiel N.A."/>
            <person name="Abola A.P."/>
            <person name="Proctor M.J."/>
            <person name="Myers R.M."/>
            <person name="Schmutz J."/>
            <person name="Dickson M."/>
            <person name="Grimwood J."/>
            <person name="Cox D.R."/>
            <person name="Olson M.V."/>
            <person name="Kaul R."/>
            <person name="Raymond C."/>
            <person name="Shimizu N."/>
            <person name="Kawasaki K."/>
            <person name="Minoshima S."/>
            <person name="Evans G.A."/>
            <person name="Athanasiou M."/>
            <person name="Schultz R."/>
            <person name="Roe B.A."/>
            <person name="Chen F."/>
            <person name="Pan H."/>
            <person name="Ramser J."/>
            <person name="Lehrach H."/>
            <person name="Reinhardt R."/>
            <person name="McCombie W.R."/>
            <person name="de la Bastide M."/>
            <person name="Dedhia N."/>
            <person name="Blocker H."/>
            <person name="Hornischer K."/>
            <person name="Nordsiek G."/>
            <person name="Agarwala R."/>
            <person name="Aravind L."/>
            <person name="Bailey J.A."/>
            <person name="Bateman A."/>
            <person name="Batzoglou S."/>
            <person name="Birney E."/>
            <person name="Bork P."/>
            <person name="Brown D.G."/>
            <person name="Burge C.B."/>
            <person name="Cerutti L."/>
            <person name="Chen H.C."/>
            <person name="Church D."/>
            <person name="Clamp M."/>
            <person name="Copley R.R."/>
            <person name="Doerks T."/>
            <person name="Eddy S.R."/>
            <person name="Eichler E.E."/>
            <person name="Furey T.S."/>
            <person name="Galagan J."/>
            <person name="Gilbert J.G."/>
            <person name="Harmon C."/>
            <person name="Hayashizaki Y."/>
            <person name="Haussler D."/>
            <person name="Hermjakob H."/>
            <person name="Hokamp K."/>
            <person name="Jang W."/>
            <person name="Johnson L.S."/>
            <person name="Jones T.A."/>
            <person name="Kasif S."/>
            <person name="Kaspryzk A."/>
            <person name="Kennedy S."/>
            <person name="Kent W.J."/>
            <person name="Kitts P."/>
            <person name="Koonin E.V."/>
            <person name="Korf I."/>
            <person name="Kulp D."/>
            <person name="Lancet D."/>
            <person name="Lowe T.M."/>
            <person name="McLysaght A."/>
            <person name="Mikkelsen T."/>
            <person name="Moran J.V."/>
            <person name="Mulder N."/>
            <person name="Pollara V.J."/>
            <person name="Ponting C.P."/>
            <person name="Schuler G."/>
            <person name="Schultz J."/>
            <person name="Slater G."/>
            <person name="Smit A.F."/>
            <person name="Stupka E."/>
            <person name="Szustakowski J."/>
            <person name="Thierry-Mieg D."/>
            <person name="Thierry-Mieg J."/>
            <person name="Wagner L."/>
            <person name="Wallis J."/>
            <person name="Wheeler R."/>
            <person name="Williams A."/>
            <person name="Wolf Y.I."/>
            <person name="Wolfe K.H."/>
            <person name="Yang S.P."/>
            <person name="Yeh R.F."/>
            <person name="Collins F."/>
            <person name="Guyer M.S."/>
            <person name="Peterson J."/>
            <person name="Felsenfeld A."/>
            <person name="Wetterstrand K.A."/>
            <person name="Patrinos A."/>
            <person name="Morgan M.J."/>
            <person name="de Jong P."/>
            <person name="Catanese J.J."/>
            <person name="Osoegawa K."/>
            <person name="Shizuya H."/>
            <person name="Choi S."/>
            <person name="Chen Y.J."/>
        </authorList>
    </citation>
    <scope>NUCLEOTIDE SEQUENCE [LARGE SCALE GENOMIC DNA]</scope>
</reference>
<dbReference type="AlphaFoldDB" id="A0ABB0MVC3"/>
<dbReference type="Ensembl" id="ENST00000718317.1">
    <property type="protein sequence ID" value="ENSP00000520751.1"/>
    <property type="gene ID" value="ENSG00000099860.10"/>
</dbReference>
<evidence type="ECO:0000313" key="1">
    <source>
        <dbReference type="Ensembl" id="ENSP00000520751.1"/>
    </source>
</evidence>
<accession>A0ABB0MVC3</accession>
<dbReference type="HGNC" id="HGNC:4096">
    <property type="gene designation" value="GADD45B"/>
</dbReference>
<dbReference type="Proteomes" id="UP000005640">
    <property type="component" value="Chromosome 19"/>
</dbReference>
<name>A0ABB0MVC3_HUMAN</name>
<gene>
    <name evidence="1" type="primary">GADD45B</name>
</gene>
<dbReference type="OpenTargets" id="ENSG00000099860"/>
<dbReference type="PANTHER" id="PTHR10411">
    <property type="entry name" value="GROWTH ARREST AND DNA DAMAGE-INDUCIBLE PROTEIN GADD45"/>
    <property type="match status" value="1"/>
</dbReference>